<dbReference type="RefSeq" id="WP_092885623.1">
    <property type="nucleotide sequence ID" value="NZ_FOOI01000012.1"/>
</dbReference>
<evidence type="ECO:0000313" key="1">
    <source>
        <dbReference type="EMBL" id="NYH86126.1"/>
    </source>
</evidence>
<accession>A0ABX2S9X6</accession>
<reference evidence="1 2" key="1">
    <citation type="submission" date="2020-07" db="EMBL/GenBank/DDBJ databases">
        <title>Sequencing the genomes of 1000 actinobacteria strains.</title>
        <authorList>
            <person name="Klenk H.-P."/>
        </authorList>
    </citation>
    <scope>NUCLEOTIDE SEQUENCE [LARGE SCALE GENOMIC DNA]</scope>
    <source>
        <strain evidence="1 2">DSM 45117</strain>
    </source>
</reference>
<gene>
    <name evidence="1" type="ORF">FHR37_004977</name>
</gene>
<dbReference type="Pfam" id="PF10706">
    <property type="entry name" value="Aminoglyc_resit"/>
    <property type="match status" value="1"/>
</dbReference>
<dbReference type="Proteomes" id="UP000533017">
    <property type="component" value="Unassembled WGS sequence"/>
</dbReference>
<proteinExistence type="predicted"/>
<evidence type="ECO:0000313" key="2">
    <source>
        <dbReference type="Proteomes" id="UP000533017"/>
    </source>
</evidence>
<organism evidence="1 2">
    <name type="scientific">Actinopolymorpha cephalotaxi</name>
    <dbReference type="NCBI Taxonomy" id="504797"/>
    <lineage>
        <taxon>Bacteria</taxon>
        <taxon>Bacillati</taxon>
        <taxon>Actinomycetota</taxon>
        <taxon>Actinomycetes</taxon>
        <taxon>Propionibacteriales</taxon>
        <taxon>Actinopolymorphaceae</taxon>
        <taxon>Actinopolymorpha</taxon>
    </lineage>
</organism>
<evidence type="ECO:0008006" key="3">
    <source>
        <dbReference type="Google" id="ProtNLM"/>
    </source>
</evidence>
<sequence>MMDDDEFYRWYGPWASLSPPEVAALLDGISVPWWIFGGWSIEAFTGIAREHEDVDVGFFRSDLPAVLTHLLPQVCVWSNHGGTLRPLRTPDELLDGCEQLWVRRDGTSRWLADLGLTPHEGTTWISKRDSRIRLPLEQATFVATDGIRYLAPKVSLHMKAKLNRAKDRTDLAVTLPLLEPADIAWLRETIELTHPDHPWLTVLDQHRSSSGGGSPAHIDP</sequence>
<protein>
    <recommendedName>
        <fullName evidence="3">Aminoglycoside-2''-adenylyltransferase</fullName>
    </recommendedName>
</protein>
<keyword evidence="2" id="KW-1185">Reference proteome</keyword>
<dbReference type="EMBL" id="JACBZA010000001">
    <property type="protein sequence ID" value="NYH86126.1"/>
    <property type="molecule type" value="Genomic_DNA"/>
</dbReference>
<dbReference type="InterPro" id="IPR019646">
    <property type="entry name" value="Aminoglyc_AdlTrfase"/>
</dbReference>
<comment type="caution">
    <text evidence="1">The sequence shown here is derived from an EMBL/GenBank/DDBJ whole genome shotgun (WGS) entry which is preliminary data.</text>
</comment>
<name>A0ABX2S9X6_9ACTN</name>
<dbReference type="Gene3D" id="3.30.460.40">
    <property type="match status" value="1"/>
</dbReference>